<evidence type="ECO:0000256" key="2">
    <source>
        <dbReference type="ARBA" id="ARBA00022692"/>
    </source>
</evidence>
<feature type="compositionally biased region" description="Basic and acidic residues" evidence="7">
    <location>
        <begin position="68"/>
        <end position="80"/>
    </location>
</feature>
<organism evidence="8 9">
    <name type="scientific">Hydnum rufescens UP504</name>
    <dbReference type="NCBI Taxonomy" id="1448309"/>
    <lineage>
        <taxon>Eukaryota</taxon>
        <taxon>Fungi</taxon>
        <taxon>Dikarya</taxon>
        <taxon>Basidiomycota</taxon>
        <taxon>Agaricomycotina</taxon>
        <taxon>Agaricomycetes</taxon>
        <taxon>Cantharellales</taxon>
        <taxon>Hydnaceae</taxon>
        <taxon>Hydnum</taxon>
    </lineage>
</organism>
<dbReference type="GO" id="GO:0006120">
    <property type="term" value="P:mitochondrial electron transport, NADH to ubiquinone"/>
    <property type="evidence" value="ECO:0007669"/>
    <property type="project" value="InterPro"/>
</dbReference>
<evidence type="ECO:0000256" key="1">
    <source>
        <dbReference type="ARBA" id="ARBA00004448"/>
    </source>
</evidence>
<dbReference type="AlphaFoldDB" id="A0A9P6B7E3"/>
<gene>
    <name evidence="8" type="ORF">BS47DRAFT_334909</name>
</gene>
<sequence length="100" mass="10361">MGATFALGESVVANIRQTNDPLNGVAGGCAAGFLAGIRARSFPIALGSCVVLGGMIGTLDASGGKLTGDGRDVESKEQREKRRQSFFKHKEPPEPIASSQ</sequence>
<comment type="subcellular location">
    <subcellularLocation>
        <location evidence="1">Mitochondrion inner membrane</location>
        <topology evidence="1">Multi-pass membrane protein</topology>
    </subcellularLocation>
</comment>
<dbReference type="Proteomes" id="UP000886523">
    <property type="component" value="Unassembled WGS sequence"/>
</dbReference>
<keyword evidence="9" id="KW-1185">Reference proteome</keyword>
<dbReference type="GO" id="GO:0045271">
    <property type="term" value="C:respiratory chain complex I"/>
    <property type="evidence" value="ECO:0007669"/>
    <property type="project" value="InterPro"/>
</dbReference>
<keyword evidence="2" id="KW-0812">Transmembrane</keyword>
<dbReference type="OrthoDB" id="1913277at2759"/>
<evidence type="ECO:0000256" key="3">
    <source>
        <dbReference type="ARBA" id="ARBA00022792"/>
    </source>
</evidence>
<dbReference type="InterPro" id="IPR039205">
    <property type="entry name" value="NDUFA11"/>
</dbReference>
<evidence type="ECO:0000313" key="9">
    <source>
        <dbReference type="Proteomes" id="UP000886523"/>
    </source>
</evidence>
<evidence type="ECO:0000256" key="7">
    <source>
        <dbReference type="SAM" id="MobiDB-lite"/>
    </source>
</evidence>
<dbReference type="PANTHER" id="PTHR21382">
    <property type="entry name" value="NADH-UBIQUINONE OXIDOREDUCTASE SUBUNIT"/>
    <property type="match status" value="1"/>
</dbReference>
<keyword evidence="3" id="KW-0999">Mitochondrion inner membrane</keyword>
<reference evidence="8" key="1">
    <citation type="journal article" date="2020" name="Nat. Commun.">
        <title>Large-scale genome sequencing of mycorrhizal fungi provides insights into the early evolution of symbiotic traits.</title>
        <authorList>
            <person name="Miyauchi S."/>
            <person name="Kiss E."/>
            <person name="Kuo A."/>
            <person name="Drula E."/>
            <person name="Kohler A."/>
            <person name="Sanchez-Garcia M."/>
            <person name="Morin E."/>
            <person name="Andreopoulos B."/>
            <person name="Barry K.W."/>
            <person name="Bonito G."/>
            <person name="Buee M."/>
            <person name="Carver A."/>
            <person name="Chen C."/>
            <person name="Cichocki N."/>
            <person name="Clum A."/>
            <person name="Culley D."/>
            <person name="Crous P.W."/>
            <person name="Fauchery L."/>
            <person name="Girlanda M."/>
            <person name="Hayes R.D."/>
            <person name="Keri Z."/>
            <person name="LaButti K."/>
            <person name="Lipzen A."/>
            <person name="Lombard V."/>
            <person name="Magnuson J."/>
            <person name="Maillard F."/>
            <person name="Murat C."/>
            <person name="Nolan M."/>
            <person name="Ohm R.A."/>
            <person name="Pangilinan J."/>
            <person name="Pereira M.F."/>
            <person name="Perotto S."/>
            <person name="Peter M."/>
            <person name="Pfister S."/>
            <person name="Riley R."/>
            <person name="Sitrit Y."/>
            <person name="Stielow J.B."/>
            <person name="Szollosi G."/>
            <person name="Zifcakova L."/>
            <person name="Stursova M."/>
            <person name="Spatafora J.W."/>
            <person name="Tedersoo L."/>
            <person name="Vaario L.M."/>
            <person name="Yamada A."/>
            <person name="Yan M."/>
            <person name="Wang P."/>
            <person name="Xu J."/>
            <person name="Bruns T."/>
            <person name="Baldrian P."/>
            <person name="Vilgalys R."/>
            <person name="Dunand C."/>
            <person name="Henrissat B."/>
            <person name="Grigoriev I.V."/>
            <person name="Hibbett D."/>
            <person name="Nagy L.G."/>
            <person name="Martin F.M."/>
        </authorList>
    </citation>
    <scope>NUCLEOTIDE SEQUENCE</scope>
    <source>
        <strain evidence="8">UP504</strain>
    </source>
</reference>
<keyword evidence="6" id="KW-0472">Membrane</keyword>
<dbReference type="GO" id="GO:0005743">
    <property type="term" value="C:mitochondrial inner membrane"/>
    <property type="evidence" value="ECO:0007669"/>
    <property type="project" value="UniProtKB-SubCell"/>
</dbReference>
<keyword evidence="4" id="KW-1133">Transmembrane helix</keyword>
<dbReference type="EMBL" id="MU128926">
    <property type="protein sequence ID" value="KAF9518310.1"/>
    <property type="molecule type" value="Genomic_DNA"/>
</dbReference>
<keyword evidence="5" id="KW-0496">Mitochondrion</keyword>
<evidence type="ECO:0000256" key="6">
    <source>
        <dbReference type="ARBA" id="ARBA00023136"/>
    </source>
</evidence>
<proteinExistence type="predicted"/>
<comment type="caution">
    <text evidence="8">The sequence shown here is derived from an EMBL/GenBank/DDBJ whole genome shotgun (WGS) entry which is preliminary data.</text>
</comment>
<evidence type="ECO:0000256" key="4">
    <source>
        <dbReference type="ARBA" id="ARBA00022989"/>
    </source>
</evidence>
<evidence type="ECO:0000313" key="8">
    <source>
        <dbReference type="EMBL" id="KAF9518310.1"/>
    </source>
</evidence>
<evidence type="ECO:0000256" key="5">
    <source>
        <dbReference type="ARBA" id="ARBA00023128"/>
    </source>
</evidence>
<evidence type="ECO:0008006" key="10">
    <source>
        <dbReference type="Google" id="ProtNLM"/>
    </source>
</evidence>
<dbReference type="PANTHER" id="PTHR21382:SF1">
    <property type="entry name" value="NADH DEHYDROGENASE [UBIQUINONE] 1 ALPHA SUBCOMPLEX SUBUNIT 11"/>
    <property type="match status" value="1"/>
</dbReference>
<name>A0A9P6B7E3_9AGAM</name>
<accession>A0A9P6B7E3</accession>
<protein>
    <recommendedName>
        <fullName evidence="10">NADH dehydrogenase [ubiquinone] 1 alpha subcomplex subunit 11</fullName>
    </recommendedName>
</protein>
<feature type="region of interest" description="Disordered" evidence="7">
    <location>
        <begin position="61"/>
        <end position="100"/>
    </location>
</feature>